<proteinExistence type="inferred from homology"/>
<dbReference type="GO" id="GO:0008422">
    <property type="term" value="F:beta-glucosidase activity"/>
    <property type="evidence" value="ECO:0007669"/>
    <property type="project" value="TreeGrafter"/>
</dbReference>
<feature type="signal peptide" evidence="9">
    <location>
        <begin position="1"/>
        <end position="21"/>
    </location>
</feature>
<evidence type="ECO:0000256" key="6">
    <source>
        <dbReference type="ARBA" id="ARBA00023326"/>
    </source>
</evidence>
<feature type="chain" id="PRO_5010579212" evidence="9">
    <location>
        <begin position="22"/>
        <end position="639"/>
    </location>
</feature>
<evidence type="ECO:0000256" key="1">
    <source>
        <dbReference type="ARBA" id="ARBA00005641"/>
    </source>
</evidence>
<dbReference type="Gene3D" id="2.60.120.430">
    <property type="entry name" value="Galactose-binding lectin"/>
    <property type="match status" value="1"/>
</dbReference>
<dbReference type="InterPro" id="IPR008979">
    <property type="entry name" value="Galactose-bd-like_sf"/>
</dbReference>
<evidence type="ECO:0000256" key="5">
    <source>
        <dbReference type="ARBA" id="ARBA00023295"/>
    </source>
</evidence>
<dbReference type="PROSITE" id="PS51257">
    <property type="entry name" value="PROKAR_LIPOPROTEIN"/>
    <property type="match status" value="1"/>
</dbReference>
<protein>
    <submittedName>
        <fullName evidence="11">Licheninase</fullName>
    </submittedName>
</protein>
<name>A0A1T4K133_9BACT</name>
<evidence type="ECO:0000256" key="2">
    <source>
        <dbReference type="ARBA" id="ARBA00022801"/>
    </source>
</evidence>
<evidence type="ECO:0000256" key="9">
    <source>
        <dbReference type="SAM" id="SignalP"/>
    </source>
</evidence>
<keyword evidence="9" id="KW-0732">Signal</keyword>
<dbReference type="PROSITE" id="PS00659">
    <property type="entry name" value="GLYCOSYL_HYDROL_F5"/>
    <property type="match status" value="1"/>
</dbReference>
<dbReference type="PANTHER" id="PTHR31297">
    <property type="entry name" value="GLUCAN ENDO-1,6-BETA-GLUCOSIDASE B"/>
    <property type="match status" value="1"/>
</dbReference>
<evidence type="ECO:0000256" key="4">
    <source>
        <dbReference type="ARBA" id="ARBA00023277"/>
    </source>
</evidence>
<dbReference type="STRING" id="28122.SAMN02745108_00236"/>
<keyword evidence="4" id="KW-0119">Carbohydrate metabolism</keyword>
<keyword evidence="2 7" id="KW-0378">Hydrolase</keyword>
<dbReference type="InterPro" id="IPR017853">
    <property type="entry name" value="GH"/>
</dbReference>
<evidence type="ECO:0000259" key="10">
    <source>
        <dbReference type="Pfam" id="PF00150"/>
    </source>
</evidence>
<feature type="domain" description="Glycoside hydrolase family 5" evidence="10">
    <location>
        <begin position="313"/>
        <end position="613"/>
    </location>
</feature>
<evidence type="ECO:0000256" key="3">
    <source>
        <dbReference type="ARBA" id="ARBA00023001"/>
    </source>
</evidence>
<evidence type="ECO:0000256" key="8">
    <source>
        <dbReference type="SAM" id="MobiDB-lite"/>
    </source>
</evidence>
<organism evidence="11 12">
    <name type="scientific">Fibrobacter intestinalis</name>
    <dbReference type="NCBI Taxonomy" id="28122"/>
    <lineage>
        <taxon>Bacteria</taxon>
        <taxon>Pseudomonadati</taxon>
        <taxon>Fibrobacterota</taxon>
        <taxon>Fibrobacteria</taxon>
        <taxon>Fibrobacterales</taxon>
        <taxon>Fibrobacteraceae</taxon>
        <taxon>Fibrobacter</taxon>
    </lineage>
</organism>
<dbReference type="RefSeq" id="WP_078775424.1">
    <property type="nucleotide sequence ID" value="NZ_FUWU01000003.1"/>
</dbReference>
<evidence type="ECO:0000313" key="12">
    <source>
        <dbReference type="Proteomes" id="UP000190449"/>
    </source>
</evidence>
<sequence length="639" mass="70674">MRFRQLAILPAAAALVFWASACSDDSSSSSEPEIESSSSEELPELSSSSDSTGEQPSSSSAAASSASVEAPKDGLLLDDMEDGNGETAIGTFWYTYDDAGNGGASTITTAVDAEGVIAASPTDNGSKYAFKAEFSLVKADYEYDPFVGWGFKIPSSVDASKYAGIRYSYKGAAHYLHMETTDVTDYDVHLSSQKKSTTWTTVTVAFSDLMQGGWGIPVEFDPKHLDAVSFQVKGNGKTDSLIVDDIYFVKEGDLPPKVADMTIRDPIVYNLTIGDVAVTTPLQEKVMKYLDKGVNFTNWLEEAKGKFDGTFKHDESDVKLLSESGFKALRLPIDLDLYVTNRSEFLNDTTGTVGLVMSDSIFIVLDSFVEWTKRYNMSLAIDYHEYDNSYNKESSVDAQYIKMMSEVWKAVAAHYADNEREDLFFELLNEPDMTNGKVTAANWTIAAQSMIDSIRSVDVKHTIIFGDAQWYSIDLLVKREPFADDNIVYAIHSYDPFLFTHQGASWTDYSSIRGVKFPYNPEEWSEYTADFGVTASTPSSAKSALKNYYKTGSKGYILSRALKAKEWAVKNQVPLVWNEFGAYSLKSDPQSVLNYLTAVREICDTLQIAWQHWGYTGGFAVVENGALIEGIDKALNLKK</sequence>
<dbReference type="Proteomes" id="UP000190449">
    <property type="component" value="Unassembled WGS sequence"/>
</dbReference>
<comment type="similarity">
    <text evidence="1 7">Belongs to the glycosyl hydrolase 5 (cellulase A) family.</text>
</comment>
<keyword evidence="5 7" id="KW-0326">Glycosidase</keyword>
<keyword evidence="3" id="KW-0136">Cellulose degradation</keyword>
<dbReference type="SUPFAM" id="SSF49785">
    <property type="entry name" value="Galactose-binding domain-like"/>
    <property type="match status" value="1"/>
</dbReference>
<dbReference type="GO" id="GO:0030245">
    <property type="term" value="P:cellulose catabolic process"/>
    <property type="evidence" value="ECO:0007669"/>
    <property type="project" value="UniProtKB-KW"/>
</dbReference>
<dbReference type="PANTHER" id="PTHR31297:SF41">
    <property type="entry name" value="ENDOGLUCANASE, PUTATIVE (AFU_ORTHOLOGUE AFUA_5G01830)-RELATED"/>
    <property type="match status" value="1"/>
</dbReference>
<keyword evidence="6" id="KW-0624">Polysaccharide degradation</keyword>
<feature type="region of interest" description="Disordered" evidence="8">
    <location>
        <begin position="23"/>
        <end position="69"/>
    </location>
</feature>
<dbReference type="Gene3D" id="3.20.20.80">
    <property type="entry name" value="Glycosidases"/>
    <property type="match status" value="1"/>
</dbReference>
<accession>A0A1T4K133</accession>
<dbReference type="InterPro" id="IPR050386">
    <property type="entry name" value="Glycosyl_hydrolase_5"/>
</dbReference>
<dbReference type="GO" id="GO:0005576">
    <property type="term" value="C:extracellular region"/>
    <property type="evidence" value="ECO:0007669"/>
    <property type="project" value="TreeGrafter"/>
</dbReference>
<reference evidence="11 12" key="1">
    <citation type="submission" date="2017-02" db="EMBL/GenBank/DDBJ databases">
        <authorList>
            <person name="Peterson S.W."/>
        </authorList>
    </citation>
    <scope>NUCLEOTIDE SEQUENCE [LARGE SCALE GENOMIC DNA]</scope>
    <source>
        <strain evidence="11 12">ATCC 43854</strain>
    </source>
</reference>
<dbReference type="EMBL" id="FUWU01000003">
    <property type="protein sequence ID" value="SJZ36088.1"/>
    <property type="molecule type" value="Genomic_DNA"/>
</dbReference>
<evidence type="ECO:0000313" key="11">
    <source>
        <dbReference type="EMBL" id="SJZ36088.1"/>
    </source>
</evidence>
<evidence type="ECO:0000256" key="7">
    <source>
        <dbReference type="RuleBase" id="RU361153"/>
    </source>
</evidence>
<dbReference type="GO" id="GO:0009986">
    <property type="term" value="C:cell surface"/>
    <property type="evidence" value="ECO:0007669"/>
    <property type="project" value="TreeGrafter"/>
</dbReference>
<dbReference type="InterPro" id="IPR001547">
    <property type="entry name" value="Glyco_hydro_5"/>
</dbReference>
<dbReference type="Pfam" id="PF00150">
    <property type="entry name" value="Cellulase"/>
    <property type="match status" value="1"/>
</dbReference>
<dbReference type="InterPro" id="IPR018087">
    <property type="entry name" value="Glyco_hydro_5_CS"/>
</dbReference>
<feature type="compositionally biased region" description="Low complexity" evidence="8">
    <location>
        <begin position="23"/>
        <end position="67"/>
    </location>
</feature>
<dbReference type="AlphaFoldDB" id="A0A1T4K133"/>
<dbReference type="SUPFAM" id="SSF51445">
    <property type="entry name" value="(Trans)glycosidases"/>
    <property type="match status" value="1"/>
</dbReference>
<gene>
    <name evidence="11" type="ORF">SAMN02745108_00236</name>
</gene>